<keyword evidence="3" id="KW-1185">Reference proteome</keyword>
<feature type="compositionally biased region" description="Basic residues" evidence="1">
    <location>
        <begin position="89"/>
        <end position="104"/>
    </location>
</feature>
<dbReference type="Proteomes" id="UP000033140">
    <property type="component" value="Unassembled WGS sequence"/>
</dbReference>
<evidence type="ECO:0000313" key="2">
    <source>
        <dbReference type="EMBL" id="GAO51806.1"/>
    </source>
</evidence>
<feature type="compositionally biased region" description="Basic residues" evidence="1">
    <location>
        <begin position="39"/>
        <end position="49"/>
    </location>
</feature>
<reference evidence="2 3" key="2">
    <citation type="journal article" date="2014" name="J. Gen. Appl. Microbiol.">
        <title>The early diverging ascomycetous budding yeast Saitoella complicata has three histone deacetylases belonging to the Clr6, Hos2, and Rpd3 lineages.</title>
        <authorList>
            <person name="Nishida H."/>
            <person name="Matsumoto T."/>
            <person name="Kondo S."/>
            <person name="Hamamoto M."/>
            <person name="Yoshikawa H."/>
        </authorList>
    </citation>
    <scope>NUCLEOTIDE SEQUENCE [LARGE SCALE GENOMIC DNA]</scope>
    <source>
        <strain evidence="2 3">NRRL Y-17804</strain>
    </source>
</reference>
<organism evidence="2 3">
    <name type="scientific">Saitoella complicata (strain BCRC 22490 / CBS 7301 / JCM 7358 / NBRC 10748 / NRRL Y-17804)</name>
    <dbReference type="NCBI Taxonomy" id="698492"/>
    <lineage>
        <taxon>Eukaryota</taxon>
        <taxon>Fungi</taxon>
        <taxon>Dikarya</taxon>
        <taxon>Ascomycota</taxon>
        <taxon>Taphrinomycotina</taxon>
        <taxon>Taphrinomycotina incertae sedis</taxon>
        <taxon>Saitoella</taxon>
    </lineage>
</organism>
<protein>
    <submittedName>
        <fullName evidence="2">Uncharacterized protein</fullName>
    </submittedName>
</protein>
<sequence length="139" mass="16118">MTSHISRVVSVLDEMADDDVRRHLSRNNSAVGRGEDRRRAGHVKTRRWKTATDDNPRPQRLSITFPHLENDIGRPHWAKERVGTYPATHPRRPRQQHRQRHRKTTSMTNSPEAHLRGCLPSLLNCTTSLVSHHNHLQSH</sequence>
<evidence type="ECO:0000313" key="3">
    <source>
        <dbReference type="Proteomes" id="UP000033140"/>
    </source>
</evidence>
<feature type="compositionally biased region" description="Basic and acidic residues" evidence="1">
    <location>
        <begin position="68"/>
        <end position="82"/>
    </location>
</feature>
<dbReference type="EMBL" id="BACD03000053">
    <property type="protein sequence ID" value="GAO51806.1"/>
    <property type="molecule type" value="Genomic_DNA"/>
</dbReference>
<reference evidence="2 3" key="1">
    <citation type="journal article" date="2011" name="J. Gen. Appl. Microbiol.">
        <title>Draft genome sequencing of the enigmatic yeast Saitoella complicata.</title>
        <authorList>
            <person name="Nishida H."/>
            <person name="Hamamoto M."/>
            <person name="Sugiyama J."/>
        </authorList>
    </citation>
    <scope>NUCLEOTIDE SEQUENCE [LARGE SCALE GENOMIC DNA]</scope>
    <source>
        <strain evidence="2 3">NRRL Y-17804</strain>
    </source>
</reference>
<name>A0A0E9NQ34_SAICN</name>
<feature type="region of interest" description="Disordered" evidence="1">
    <location>
        <begin position="26"/>
        <end position="114"/>
    </location>
</feature>
<proteinExistence type="predicted"/>
<gene>
    <name evidence="2" type="ORF">G7K_5897-t1</name>
</gene>
<evidence type="ECO:0000256" key="1">
    <source>
        <dbReference type="SAM" id="MobiDB-lite"/>
    </source>
</evidence>
<accession>A0A0E9NQ34</accession>
<comment type="caution">
    <text evidence="2">The sequence shown here is derived from an EMBL/GenBank/DDBJ whole genome shotgun (WGS) entry which is preliminary data.</text>
</comment>
<reference evidence="2 3" key="3">
    <citation type="journal article" date="2015" name="Genome Announc.">
        <title>Draft Genome Sequence of the Archiascomycetous Yeast Saitoella complicata.</title>
        <authorList>
            <person name="Yamauchi K."/>
            <person name="Kondo S."/>
            <person name="Hamamoto M."/>
            <person name="Takahashi Y."/>
            <person name="Ogura Y."/>
            <person name="Hayashi T."/>
            <person name="Nishida H."/>
        </authorList>
    </citation>
    <scope>NUCLEOTIDE SEQUENCE [LARGE SCALE GENOMIC DNA]</scope>
    <source>
        <strain evidence="2 3">NRRL Y-17804</strain>
    </source>
</reference>
<dbReference type="AlphaFoldDB" id="A0A0E9NQ34"/>